<proteinExistence type="predicted"/>
<gene>
    <name evidence="1" type="ORF">BJ986_001233</name>
</gene>
<accession>A0A852WMV7</accession>
<keyword evidence="2" id="KW-1185">Reference proteome</keyword>
<reference evidence="1 2" key="1">
    <citation type="submission" date="2020-07" db="EMBL/GenBank/DDBJ databases">
        <title>Sequencing the genomes of 1000 actinobacteria strains.</title>
        <authorList>
            <person name="Klenk H.-P."/>
        </authorList>
    </citation>
    <scope>NUCLEOTIDE SEQUENCE [LARGE SCALE GENOMIC DNA]</scope>
    <source>
        <strain evidence="1 2">DSM 23987</strain>
    </source>
</reference>
<comment type="caution">
    <text evidence="1">The sequence shown here is derived from an EMBL/GenBank/DDBJ whole genome shotgun (WGS) entry which is preliminary data.</text>
</comment>
<sequence length="105" mass="10511">MSGLALGVLAMGGFIAMSMSMSGGGGALKGAVHPLAQSVSAVVLQDTLTSTLENAGSSVDRLECPADSKVGQGLVTVCHGSVDGFDWTGVVVFEDDGGAFIVTEY</sequence>
<evidence type="ECO:0000313" key="2">
    <source>
        <dbReference type="Proteomes" id="UP000573599"/>
    </source>
</evidence>
<organism evidence="1 2">
    <name type="scientific">Pedococcus badiiscoriae</name>
    <dbReference type="NCBI Taxonomy" id="642776"/>
    <lineage>
        <taxon>Bacteria</taxon>
        <taxon>Bacillati</taxon>
        <taxon>Actinomycetota</taxon>
        <taxon>Actinomycetes</taxon>
        <taxon>Micrococcales</taxon>
        <taxon>Intrasporangiaceae</taxon>
        <taxon>Pedococcus</taxon>
    </lineage>
</organism>
<dbReference type="Proteomes" id="UP000573599">
    <property type="component" value="Unassembled WGS sequence"/>
</dbReference>
<evidence type="ECO:0008006" key="3">
    <source>
        <dbReference type="Google" id="ProtNLM"/>
    </source>
</evidence>
<name>A0A852WMV7_9MICO</name>
<dbReference type="RefSeq" id="WP_179421187.1">
    <property type="nucleotide sequence ID" value="NZ_JACCAB010000001.1"/>
</dbReference>
<dbReference type="EMBL" id="JACCAB010000001">
    <property type="protein sequence ID" value="NYG06746.1"/>
    <property type="molecule type" value="Genomic_DNA"/>
</dbReference>
<protein>
    <recommendedName>
        <fullName evidence="3">DUF4333 domain-containing protein</fullName>
    </recommendedName>
</protein>
<dbReference type="AlphaFoldDB" id="A0A852WMV7"/>
<evidence type="ECO:0000313" key="1">
    <source>
        <dbReference type="EMBL" id="NYG06746.1"/>
    </source>
</evidence>